<evidence type="ECO:0000313" key="3">
    <source>
        <dbReference type="Proteomes" id="UP000033935"/>
    </source>
</evidence>
<dbReference type="CDD" id="cd04301">
    <property type="entry name" value="NAT_SF"/>
    <property type="match status" value="1"/>
</dbReference>
<feature type="domain" description="N-acetyltransferase" evidence="1">
    <location>
        <begin position="4"/>
        <end position="149"/>
    </location>
</feature>
<comment type="caution">
    <text evidence="2">The sequence shown here is derived from an EMBL/GenBank/DDBJ whole genome shotgun (WGS) entry which is preliminary data.</text>
</comment>
<dbReference type="Gene3D" id="3.40.630.30">
    <property type="match status" value="1"/>
</dbReference>
<dbReference type="Proteomes" id="UP000033935">
    <property type="component" value="Unassembled WGS sequence"/>
</dbReference>
<sequence>MSEILIREAVQADIPGINQLFSGEYGHGYPYQLGIINPEQINLVACEAQRIIGFARAVVYGHYVHVWELCGLIVHPNYRGYGIAKAFTVERIRRLRQMGVKTLVSEAVTCYEDCASQRNLLQFGFQPFGILPFIHPWIRPEVLGTQPLSLVLMIVSLNGGTGFGNRELFLHDKDRHALELFIDHSHLNPPWNRIVFSHPVELQETSGKTVHGIKGSDFVDVPLNTIESLQICAHLRQEGFRLAGILPGFGRTLSGNPIDLLRLYRSPVSDKPLTFDLVHVIPQLLSLKRFCAKELELF</sequence>
<proteinExistence type="predicted"/>
<dbReference type="SUPFAM" id="SSF55729">
    <property type="entry name" value="Acyl-CoA N-acyltransferases (Nat)"/>
    <property type="match status" value="1"/>
</dbReference>
<dbReference type="Pfam" id="PF00583">
    <property type="entry name" value="Acetyltransf_1"/>
    <property type="match status" value="1"/>
</dbReference>
<evidence type="ECO:0000259" key="1">
    <source>
        <dbReference type="PROSITE" id="PS51186"/>
    </source>
</evidence>
<reference evidence="2 3" key="1">
    <citation type="journal article" date="2015" name="Nature">
        <title>rRNA introns, odd ribosomes, and small enigmatic genomes across a large radiation of phyla.</title>
        <authorList>
            <person name="Brown C.T."/>
            <person name="Hug L.A."/>
            <person name="Thomas B.C."/>
            <person name="Sharon I."/>
            <person name="Castelle C.J."/>
            <person name="Singh A."/>
            <person name="Wilkins M.J."/>
            <person name="Williams K.H."/>
            <person name="Banfield J.F."/>
        </authorList>
    </citation>
    <scope>NUCLEOTIDE SEQUENCE [LARGE SCALE GENOMIC DNA]</scope>
</reference>
<name>A0A0G0Q167_9BACT</name>
<dbReference type="InterPro" id="IPR016181">
    <property type="entry name" value="Acyl_CoA_acyltransferase"/>
</dbReference>
<organism evidence="2 3">
    <name type="scientific">Candidatus Uhrbacteria bacterium GW2011_GWF2_39_13</name>
    <dbReference type="NCBI Taxonomy" id="1618995"/>
    <lineage>
        <taxon>Bacteria</taxon>
        <taxon>Candidatus Uhriibacteriota</taxon>
    </lineage>
</organism>
<gene>
    <name evidence="2" type="ORF">UT30_C0011G0001</name>
</gene>
<dbReference type="AlphaFoldDB" id="A0A0G0Q167"/>
<dbReference type="PROSITE" id="PS51186">
    <property type="entry name" value="GNAT"/>
    <property type="match status" value="1"/>
</dbReference>
<dbReference type="InterPro" id="IPR000182">
    <property type="entry name" value="GNAT_dom"/>
</dbReference>
<accession>A0A0G0Q167</accession>
<protein>
    <recommendedName>
        <fullName evidence="1">N-acetyltransferase domain-containing protein</fullName>
    </recommendedName>
</protein>
<dbReference type="EMBL" id="LBWG01000011">
    <property type="protein sequence ID" value="KKR04155.1"/>
    <property type="molecule type" value="Genomic_DNA"/>
</dbReference>
<evidence type="ECO:0000313" key="2">
    <source>
        <dbReference type="EMBL" id="KKR04155.1"/>
    </source>
</evidence>
<dbReference type="GO" id="GO:0016747">
    <property type="term" value="F:acyltransferase activity, transferring groups other than amino-acyl groups"/>
    <property type="evidence" value="ECO:0007669"/>
    <property type="project" value="InterPro"/>
</dbReference>